<accession>A0A1D1UT87</accession>
<comment type="caution">
    <text evidence="1">The sequence shown here is derived from an EMBL/GenBank/DDBJ whole genome shotgun (WGS) entry which is preliminary data.</text>
</comment>
<organism evidence="1 2">
    <name type="scientific">Ramazzottius varieornatus</name>
    <name type="common">Water bear</name>
    <name type="synonym">Tardigrade</name>
    <dbReference type="NCBI Taxonomy" id="947166"/>
    <lineage>
        <taxon>Eukaryota</taxon>
        <taxon>Metazoa</taxon>
        <taxon>Ecdysozoa</taxon>
        <taxon>Tardigrada</taxon>
        <taxon>Eutardigrada</taxon>
        <taxon>Parachela</taxon>
        <taxon>Hypsibioidea</taxon>
        <taxon>Ramazzottiidae</taxon>
        <taxon>Ramazzottius</taxon>
    </lineage>
</organism>
<dbReference type="AlphaFoldDB" id="A0A1D1UT87"/>
<reference evidence="1 2" key="1">
    <citation type="journal article" date="2016" name="Nat. Commun.">
        <title>Extremotolerant tardigrade genome and improved radiotolerance of human cultured cells by tardigrade-unique protein.</title>
        <authorList>
            <person name="Hashimoto T."/>
            <person name="Horikawa D.D."/>
            <person name="Saito Y."/>
            <person name="Kuwahara H."/>
            <person name="Kozuka-Hata H."/>
            <person name="Shin-I T."/>
            <person name="Minakuchi Y."/>
            <person name="Ohishi K."/>
            <person name="Motoyama A."/>
            <person name="Aizu T."/>
            <person name="Enomoto A."/>
            <person name="Kondo K."/>
            <person name="Tanaka S."/>
            <person name="Hara Y."/>
            <person name="Koshikawa S."/>
            <person name="Sagara H."/>
            <person name="Miura T."/>
            <person name="Yokobori S."/>
            <person name="Miyagawa K."/>
            <person name="Suzuki Y."/>
            <person name="Kubo T."/>
            <person name="Oyama M."/>
            <person name="Kohara Y."/>
            <person name="Fujiyama A."/>
            <person name="Arakawa K."/>
            <person name="Katayama T."/>
            <person name="Toyoda A."/>
            <person name="Kunieda T."/>
        </authorList>
    </citation>
    <scope>NUCLEOTIDE SEQUENCE [LARGE SCALE GENOMIC DNA]</scope>
    <source>
        <strain evidence="1 2">YOKOZUNA-1</strain>
    </source>
</reference>
<keyword evidence="2" id="KW-1185">Reference proteome</keyword>
<evidence type="ECO:0000313" key="2">
    <source>
        <dbReference type="Proteomes" id="UP000186922"/>
    </source>
</evidence>
<evidence type="ECO:0000313" key="1">
    <source>
        <dbReference type="EMBL" id="GAU92869.1"/>
    </source>
</evidence>
<dbReference type="Proteomes" id="UP000186922">
    <property type="component" value="Unassembled WGS sequence"/>
</dbReference>
<dbReference type="EMBL" id="BDGG01000002">
    <property type="protein sequence ID" value="GAU92869.1"/>
    <property type="molecule type" value="Genomic_DNA"/>
</dbReference>
<protein>
    <submittedName>
        <fullName evidence="1">Uncharacterized protein</fullName>
    </submittedName>
</protein>
<name>A0A1D1UT87_RAMVA</name>
<gene>
    <name evidence="1" type="primary">RvY_04893</name>
    <name evidence="1" type="synonym">RvY_04893.2</name>
    <name evidence="1" type="ORF">RvY_04893-2</name>
</gene>
<proteinExistence type="predicted"/>
<sequence>MFCIVNGNDTFDQCLQLLVSLARLIVQLEELLLVVFQKLQNIQWIDGVQSSRVWRLFSNGTKKVRAKKEQVQQTGCAQLSGESKYSGINQYETSQ</sequence>